<comment type="caution">
    <text evidence="1">The sequence shown here is derived from an EMBL/GenBank/DDBJ whole genome shotgun (WGS) entry which is preliminary data.</text>
</comment>
<proteinExistence type="predicted"/>
<reference evidence="1 2" key="1">
    <citation type="journal article" name="Sci. Rep.">
        <title>Genome-scale phylogenetic analyses confirm Olpidium as the closest living zoosporic fungus to the non-flagellated, terrestrial fungi.</title>
        <authorList>
            <person name="Chang Y."/>
            <person name="Rochon D."/>
            <person name="Sekimoto S."/>
            <person name="Wang Y."/>
            <person name="Chovatia M."/>
            <person name="Sandor L."/>
            <person name="Salamov A."/>
            <person name="Grigoriev I.V."/>
            <person name="Stajich J.E."/>
            <person name="Spatafora J.W."/>
        </authorList>
    </citation>
    <scope>NUCLEOTIDE SEQUENCE [LARGE SCALE GENOMIC DNA]</scope>
    <source>
        <strain evidence="1">S191</strain>
    </source>
</reference>
<keyword evidence="2" id="KW-1185">Reference proteome</keyword>
<organism evidence="1 2">
    <name type="scientific">Olpidium bornovanus</name>
    <dbReference type="NCBI Taxonomy" id="278681"/>
    <lineage>
        <taxon>Eukaryota</taxon>
        <taxon>Fungi</taxon>
        <taxon>Fungi incertae sedis</taxon>
        <taxon>Olpidiomycota</taxon>
        <taxon>Olpidiomycotina</taxon>
        <taxon>Olpidiomycetes</taxon>
        <taxon>Olpidiales</taxon>
        <taxon>Olpidiaceae</taxon>
        <taxon>Olpidium</taxon>
    </lineage>
</organism>
<sequence>MSRPAPSPKAILLPSKSCFETAFLCEKISAEMGLTISTRNARDAALADVDCANVAVVFLDGSTVRAQRKVNETNVLGDAGRNASAS</sequence>
<gene>
    <name evidence="1" type="ORF">BJ554DRAFT_3631</name>
</gene>
<evidence type="ECO:0000313" key="2">
    <source>
        <dbReference type="Proteomes" id="UP000673691"/>
    </source>
</evidence>
<protein>
    <submittedName>
        <fullName evidence="1">Uncharacterized protein</fullName>
    </submittedName>
</protein>
<dbReference type="AlphaFoldDB" id="A0A8H8A091"/>
<accession>A0A8H8A091</accession>
<dbReference type="EMBL" id="JAEFCI010001640">
    <property type="protein sequence ID" value="KAG5462764.1"/>
    <property type="molecule type" value="Genomic_DNA"/>
</dbReference>
<dbReference type="Proteomes" id="UP000673691">
    <property type="component" value="Unassembled WGS sequence"/>
</dbReference>
<evidence type="ECO:0000313" key="1">
    <source>
        <dbReference type="EMBL" id="KAG5462764.1"/>
    </source>
</evidence>
<name>A0A8H8A091_9FUNG</name>